<dbReference type="PANTHER" id="PTHR45907">
    <property type="entry name" value="SERPENTINE RECEPTOR, CLASS J"/>
    <property type="match status" value="1"/>
</dbReference>
<dbReference type="InterPro" id="IPR019423">
    <property type="entry name" value="7TM_GPCR_serpentine_rcpt_Srj"/>
</dbReference>
<dbReference type="PANTHER" id="PTHR45907:SF16">
    <property type="entry name" value="SERPENTINE RECEPTOR, CLASS J"/>
    <property type="match status" value="1"/>
</dbReference>
<evidence type="ECO:0000313" key="3">
    <source>
        <dbReference type="Proteomes" id="UP001432027"/>
    </source>
</evidence>
<keyword evidence="3" id="KW-1185">Reference proteome</keyword>
<evidence type="ECO:0000256" key="1">
    <source>
        <dbReference type="SAM" id="Phobius"/>
    </source>
</evidence>
<evidence type="ECO:0008006" key="4">
    <source>
        <dbReference type="Google" id="ProtNLM"/>
    </source>
</evidence>
<protein>
    <recommendedName>
        <fullName evidence="4">G protein-coupled receptor</fullName>
    </recommendedName>
</protein>
<keyword evidence="1" id="KW-0472">Membrane</keyword>
<proteinExistence type="predicted"/>
<keyword evidence="1" id="KW-1133">Transmembrane helix</keyword>
<feature type="transmembrane region" description="Helical" evidence="1">
    <location>
        <begin position="70"/>
        <end position="92"/>
    </location>
</feature>
<name>A0AAV5TVT0_9BILA</name>
<feature type="non-terminal residue" evidence="2">
    <location>
        <position position="1"/>
    </location>
</feature>
<gene>
    <name evidence="2" type="ORF">PENTCL1PPCAC_20564</name>
</gene>
<dbReference type="AlphaFoldDB" id="A0AAV5TVT0"/>
<feature type="transmembrane region" description="Helical" evidence="1">
    <location>
        <begin position="6"/>
        <end position="25"/>
    </location>
</feature>
<reference evidence="2" key="1">
    <citation type="submission" date="2023-10" db="EMBL/GenBank/DDBJ databases">
        <title>Genome assembly of Pristionchus species.</title>
        <authorList>
            <person name="Yoshida K."/>
            <person name="Sommer R.J."/>
        </authorList>
    </citation>
    <scope>NUCLEOTIDE SEQUENCE</scope>
    <source>
        <strain evidence="2">RS0144</strain>
    </source>
</reference>
<dbReference type="Pfam" id="PF10326">
    <property type="entry name" value="7TM_GPCR_Str"/>
    <property type="match status" value="1"/>
</dbReference>
<sequence>LFQSILTVFVCLSVFGNMLLITLILQPQSRVLGHFRFLRVILTPRVIFKSSPFTWAGLYQPPPLGAILNGVYVTLFYEPFILFMFHFIYRYLMLSRKNADKDLFGKDLLLEFVINTRARPRPNLILMNYLHVEARGGGVN</sequence>
<accession>A0AAV5TVT0</accession>
<dbReference type="EMBL" id="BTSX01000005">
    <property type="protein sequence ID" value="GMS98389.1"/>
    <property type="molecule type" value="Genomic_DNA"/>
</dbReference>
<evidence type="ECO:0000313" key="2">
    <source>
        <dbReference type="EMBL" id="GMS98389.1"/>
    </source>
</evidence>
<dbReference type="InterPro" id="IPR019428">
    <property type="entry name" value="7TM_GPCR_serpentine_rcpt_Str"/>
</dbReference>
<organism evidence="2 3">
    <name type="scientific">Pristionchus entomophagus</name>
    <dbReference type="NCBI Taxonomy" id="358040"/>
    <lineage>
        <taxon>Eukaryota</taxon>
        <taxon>Metazoa</taxon>
        <taxon>Ecdysozoa</taxon>
        <taxon>Nematoda</taxon>
        <taxon>Chromadorea</taxon>
        <taxon>Rhabditida</taxon>
        <taxon>Rhabditina</taxon>
        <taxon>Diplogasteromorpha</taxon>
        <taxon>Diplogasteroidea</taxon>
        <taxon>Neodiplogasteridae</taxon>
        <taxon>Pristionchus</taxon>
    </lineage>
</organism>
<keyword evidence="1" id="KW-0812">Transmembrane</keyword>
<dbReference type="Proteomes" id="UP001432027">
    <property type="component" value="Unassembled WGS sequence"/>
</dbReference>
<comment type="caution">
    <text evidence="2">The sequence shown here is derived from an EMBL/GenBank/DDBJ whole genome shotgun (WGS) entry which is preliminary data.</text>
</comment>